<evidence type="ECO:0000256" key="3">
    <source>
        <dbReference type="ARBA" id="ARBA00022833"/>
    </source>
</evidence>
<name>A0AAV8THE6_9ROSI</name>
<evidence type="ECO:0000256" key="1">
    <source>
        <dbReference type="ARBA" id="ARBA00022723"/>
    </source>
</evidence>
<feature type="compositionally biased region" description="Polar residues" evidence="5">
    <location>
        <begin position="254"/>
        <end position="269"/>
    </location>
</feature>
<feature type="region of interest" description="Disordered" evidence="5">
    <location>
        <begin position="666"/>
        <end position="692"/>
    </location>
</feature>
<keyword evidence="6" id="KW-0812">Transmembrane</keyword>
<evidence type="ECO:0000256" key="2">
    <source>
        <dbReference type="ARBA" id="ARBA00022771"/>
    </source>
</evidence>
<evidence type="ECO:0000259" key="7">
    <source>
        <dbReference type="PROSITE" id="PS51141"/>
    </source>
</evidence>
<keyword evidence="6" id="KW-0472">Membrane</keyword>
<dbReference type="Pfam" id="PF26102">
    <property type="entry name" value="Ig_SPL7"/>
    <property type="match status" value="1"/>
</dbReference>
<feature type="compositionally biased region" description="Basic and acidic residues" evidence="5">
    <location>
        <begin position="208"/>
        <end position="218"/>
    </location>
</feature>
<keyword evidence="2 4" id="KW-0863">Zinc-finger</keyword>
<evidence type="ECO:0000256" key="4">
    <source>
        <dbReference type="PROSITE-ProRule" id="PRU00470"/>
    </source>
</evidence>
<feature type="compositionally biased region" description="Basic residues" evidence="5">
    <location>
        <begin position="195"/>
        <end position="207"/>
    </location>
</feature>
<dbReference type="InterPro" id="IPR004333">
    <property type="entry name" value="SBP_dom"/>
</dbReference>
<dbReference type="PANTHER" id="PTHR31251">
    <property type="entry name" value="SQUAMOSA PROMOTER-BINDING-LIKE PROTEIN 4"/>
    <property type="match status" value="1"/>
</dbReference>
<feature type="transmembrane region" description="Helical" evidence="6">
    <location>
        <begin position="733"/>
        <end position="751"/>
    </location>
</feature>
<dbReference type="Proteomes" id="UP001159364">
    <property type="component" value="Linkage Group LG05"/>
</dbReference>
<dbReference type="GO" id="GO:0003677">
    <property type="term" value="F:DNA binding"/>
    <property type="evidence" value="ECO:0007669"/>
    <property type="project" value="InterPro"/>
</dbReference>
<feature type="domain" description="SBP-type" evidence="7">
    <location>
        <begin position="128"/>
        <end position="205"/>
    </location>
</feature>
<evidence type="ECO:0000313" key="9">
    <source>
        <dbReference type="Proteomes" id="UP001159364"/>
    </source>
</evidence>
<feature type="compositionally biased region" description="Polar residues" evidence="5">
    <location>
        <begin position="682"/>
        <end position="692"/>
    </location>
</feature>
<comment type="caution">
    <text evidence="8">The sequence shown here is derived from an EMBL/GenBank/DDBJ whole genome shotgun (WGS) entry which is preliminary data.</text>
</comment>
<evidence type="ECO:0000256" key="5">
    <source>
        <dbReference type="SAM" id="MobiDB-lite"/>
    </source>
</evidence>
<dbReference type="PANTHER" id="PTHR31251:SF108">
    <property type="entry name" value="SQUAMOSA PROMOTER-BINDING-LIKE PROTEIN 7"/>
    <property type="match status" value="1"/>
</dbReference>
<accession>A0AAV8THE6</accession>
<dbReference type="SUPFAM" id="SSF103612">
    <property type="entry name" value="SBT domain"/>
    <property type="match status" value="1"/>
</dbReference>
<keyword evidence="6" id="KW-1133">Transmembrane helix</keyword>
<dbReference type="Gene3D" id="4.10.1100.10">
    <property type="entry name" value="Transcription factor, SBP-box domain"/>
    <property type="match status" value="1"/>
</dbReference>
<proteinExistence type="predicted"/>
<dbReference type="PROSITE" id="PS51141">
    <property type="entry name" value="ZF_SBP"/>
    <property type="match status" value="1"/>
</dbReference>
<dbReference type="InterPro" id="IPR036893">
    <property type="entry name" value="SBP_sf"/>
</dbReference>
<evidence type="ECO:0000313" key="8">
    <source>
        <dbReference type="EMBL" id="KAJ8766251.1"/>
    </source>
</evidence>
<keyword evidence="9" id="KW-1185">Reference proteome</keyword>
<dbReference type="EMBL" id="JAIWQS010000005">
    <property type="protein sequence ID" value="KAJ8766251.1"/>
    <property type="molecule type" value="Genomic_DNA"/>
</dbReference>
<feature type="region of interest" description="Disordered" evidence="5">
    <location>
        <begin position="1"/>
        <end position="34"/>
    </location>
</feature>
<organism evidence="8 9">
    <name type="scientific">Erythroxylum novogranatense</name>
    <dbReference type="NCBI Taxonomy" id="1862640"/>
    <lineage>
        <taxon>Eukaryota</taxon>
        <taxon>Viridiplantae</taxon>
        <taxon>Streptophyta</taxon>
        <taxon>Embryophyta</taxon>
        <taxon>Tracheophyta</taxon>
        <taxon>Spermatophyta</taxon>
        <taxon>Magnoliopsida</taxon>
        <taxon>eudicotyledons</taxon>
        <taxon>Gunneridae</taxon>
        <taxon>Pentapetalae</taxon>
        <taxon>rosids</taxon>
        <taxon>fabids</taxon>
        <taxon>Malpighiales</taxon>
        <taxon>Erythroxylaceae</taxon>
        <taxon>Erythroxylum</taxon>
    </lineage>
</organism>
<reference evidence="8 9" key="1">
    <citation type="submission" date="2021-09" db="EMBL/GenBank/DDBJ databases">
        <title>Genomic insights and catalytic innovation underlie evolution of tropane alkaloids biosynthesis.</title>
        <authorList>
            <person name="Wang Y.-J."/>
            <person name="Tian T."/>
            <person name="Huang J.-P."/>
            <person name="Huang S.-X."/>
        </authorList>
    </citation>
    <scope>NUCLEOTIDE SEQUENCE [LARGE SCALE GENOMIC DNA]</scope>
    <source>
        <strain evidence="8">KIB-2018</strain>
        <tissue evidence="8">Leaf</tissue>
    </source>
</reference>
<dbReference type="AlphaFoldDB" id="A0AAV8THE6"/>
<dbReference type="GO" id="GO:0005634">
    <property type="term" value="C:nucleus"/>
    <property type="evidence" value="ECO:0007669"/>
    <property type="project" value="InterPro"/>
</dbReference>
<dbReference type="InterPro" id="IPR044817">
    <property type="entry name" value="SBP-like"/>
</dbReference>
<feature type="compositionally biased region" description="Pro residues" evidence="5">
    <location>
        <begin position="1"/>
        <end position="11"/>
    </location>
</feature>
<protein>
    <recommendedName>
        <fullName evidence="7">SBP-type domain-containing protein</fullName>
    </recommendedName>
</protein>
<keyword evidence="3" id="KW-0862">Zinc</keyword>
<feature type="region of interest" description="Disordered" evidence="5">
    <location>
        <begin position="195"/>
        <end position="286"/>
    </location>
</feature>
<sequence>MEPSPPPPPVSPLSDDGRMEFHIPITNAPAEDDPTSSSLWDWANLLDFTVDDHFPINLDDDSPISPPQLNSVENQVEDRVRKRDPRLTCSNFLAGRVPCACPELDELLEEEGLPGKKRVRVSRAGVGAIRCQVPGCEADISELKGYHRRHRVCLGCANATSVSLHGEIKRYCQQCGKFHPLTDFDEGKRSCRRKLERHNNRRRRKTHDSRGAGDKGVLEDLPNQSTMCDGEAGKDVQVVERETLVESENGRFPSPSSDPNSQNRISDSGLSCGASGDTQMDAGKDDSRFALSPSNCDNKTAYSSLCPTGRISFKLYDWNPAEFPRRLRHQIFEWLANMPVELEGYIRPGCTILTSFISMPTFMWEKLLEDPMSHLHDLVVVPGKMLAKRGPMVIYLNNMIFGTRKDGVLIKVNMKEQAPKLHYVHPTCFEAGKPMEFVACGSNLLQPKFRFLISFAGKYLACDYCVALPCRRVEGGPPDHQLYKILITKSDSNLVGPAFIEVENESGLSNFIPILIGDRDTCSEMKIIEQRINASRLSNGSLCEISSLRQVAFSELLVDIAWLLKEPFYESIQPVMTALQIQKFTILLKFLLHHESTIILGKLLQNLRVLIDKVEVNKVANGNTDSDMKLLRKCLDQASHTFPEKFETSKSICFEMETAMLERNYDSGSYSESGRPGINEDSGVTASSGPTTSVEEVPLLDKQVVMNVDPFKEWPHKSCSPVSSNRFFKARSSIVLFAIVVVCFGVCAVLLHPRKVGKLAVSIRRCLTERLR</sequence>
<feature type="compositionally biased region" description="Basic and acidic residues" evidence="5">
    <location>
        <begin position="231"/>
        <end position="244"/>
    </location>
</feature>
<dbReference type="GO" id="GO:0008270">
    <property type="term" value="F:zinc ion binding"/>
    <property type="evidence" value="ECO:0007669"/>
    <property type="project" value="UniProtKB-KW"/>
</dbReference>
<keyword evidence="1" id="KW-0479">Metal-binding</keyword>
<dbReference type="Pfam" id="PF03110">
    <property type="entry name" value="SBP"/>
    <property type="match status" value="1"/>
</dbReference>
<evidence type="ECO:0000256" key="6">
    <source>
        <dbReference type="SAM" id="Phobius"/>
    </source>
</evidence>
<gene>
    <name evidence="8" type="ORF">K2173_022310</name>
</gene>